<dbReference type="Proteomes" id="UP001295794">
    <property type="component" value="Unassembled WGS sequence"/>
</dbReference>
<organism evidence="4 5">
    <name type="scientific">Mycena citricolor</name>
    <dbReference type="NCBI Taxonomy" id="2018698"/>
    <lineage>
        <taxon>Eukaryota</taxon>
        <taxon>Fungi</taxon>
        <taxon>Dikarya</taxon>
        <taxon>Basidiomycota</taxon>
        <taxon>Agaricomycotina</taxon>
        <taxon>Agaricomycetes</taxon>
        <taxon>Agaricomycetidae</taxon>
        <taxon>Agaricales</taxon>
        <taxon>Marasmiineae</taxon>
        <taxon>Mycenaceae</taxon>
        <taxon>Mycena</taxon>
    </lineage>
</organism>
<evidence type="ECO:0000256" key="1">
    <source>
        <dbReference type="SAM" id="MobiDB-lite"/>
    </source>
</evidence>
<name>A0AAD2K233_9AGAR</name>
<feature type="chain" id="PRO_5041903864" evidence="3">
    <location>
        <begin position="20"/>
        <end position="246"/>
    </location>
</feature>
<gene>
    <name evidence="4" type="ORF">MYCIT1_LOCUS21986</name>
</gene>
<feature type="region of interest" description="Disordered" evidence="1">
    <location>
        <begin position="91"/>
        <end position="112"/>
    </location>
</feature>
<comment type="caution">
    <text evidence="4">The sequence shown here is derived from an EMBL/GenBank/DDBJ whole genome shotgun (WGS) entry which is preliminary data.</text>
</comment>
<accession>A0AAD2K233</accession>
<feature type="transmembrane region" description="Helical" evidence="2">
    <location>
        <begin position="172"/>
        <end position="194"/>
    </location>
</feature>
<keyword evidence="5" id="KW-1185">Reference proteome</keyword>
<evidence type="ECO:0000313" key="5">
    <source>
        <dbReference type="Proteomes" id="UP001295794"/>
    </source>
</evidence>
<feature type="signal peptide" evidence="3">
    <location>
        <begin position="1"/>
        <end position="19"/>
    </location>
</feature>
<keyword evidence="3" id="KW-0732">Signal</keyword>
<keyword evidence="2" id="KW-1133">Transmembrane helix</keyword>
<feature type="compositionally biased region" description="Basic residues" evidence="1">
    <location>
        <begin position="94"/>
        <end position="112"/>
    </location>
</feature>
<dbReference type="AlphaFoldDB" id="A0AAD2K233"/>
<protein>
    <submittedName>
        <fullName evidence="4">Uncharacterized protein</fullName>
    </submittedName>
</protein>
<reference evidence="4" key="1">
    <citation type="submission" date="2023-11" db="EMBL/GenBank/DDBJ databases">
        <authorList>
            <person name="De Vega J J."/>
            <person name="De Vega J J."/>
        </authorList>
    </citation>
    <scope>NUCLEOTIDE SEQUENCE</scope>
</reference>
<evidence type="ECO:0000256" key="2">
    <source>
        <dbReference type="SAM" id="Phobius"/>
    </source>
</evidence>
<keyword evidence="2" id="KW-0812">Transmembrane</keyword>
<dbReference type="EMBL" id="CAVNYO010000403">
    <property type="protein sequence ID" value="CAK5274689.1"/>
    <property type="molecule type" value="Genomic_DNA"/>
</dbReference>
<sequence>MKLSILSFALASAALAVSASPLRVVVVSSSIETVNSGSVGGSHHIQSTHIEFKEGAAVVKHTPCSASRFRQKAKSMVATFRLALGFSSKSGDKKLHHHHHHHHKDEKNSHKHKESAALPLISLLSPSGPKPDRVLVFPVDVKMTSHHAHKEESFLMRVHVALMSLGPWEGRAVAFVLGCGIGVLLRMVWVLLIVSYRLIKGPSPEQDEYTVFDFDDAEELFVASPQYSYPVEKVAMSEPTEAEESK</sequence>
<evidence type="ECO:0000313" key="4">
    <source>
        <dbReference type="EMBL" id="CAK5274689.1"/>
    </source>
</evidence>
<evidence type="ECO:0000256" key="3">
    <source>
        <dbReference type="SAM" id="SignalP"/>
    </source>
</evidence>
<keyword evidence="2" id="KW-0472">Membrane</keyword>
<proteinExistence type="predicted"/>